<organism evidence="2">
    <name type="scientific">Lygus hesperus</name>
    <name type="common">Western plant bug</name>
    <dbReference type="NCBI Taxonomy" id="30085"/>
    <lineage>
        <taxon>Eukaryota</taxon>
        <taxon>Metazoa</taxon>
        <taxon>Ecdysozoa</taxon>
        <taxon>Arthropoda</taxon>
        <taxon>Hexapoda</taxon>
        <taxon>Insecta</taxon>
        <taxon>Pterygota</taxon>
        <taxon>Neoptera</taxon>
        <taxon>Paraneoptera</taxon>
        <taxon>Hemiptera</taxon>
        <taxon>Heteroptera</taxon>
        <taxon>Panheteroptera</taxon>
        <taxon>Cimicomorpha</taxon>
        <taxon>Miridae</taxon>
        <taxon>Mirini</taxon>
        <taxon>Lygus</taxon>
    </lineage>
</organism>
<evidence type="ECO:0000313" key="2">
    <source>
        <dbReference type="EMBL" id="JAG49249.1"/>
    </source>
</evidence>
<feature type="region of interest" description="Disordered" evidence="1">
    <location>
        <begin position="716"/>
        <end position="751"/>
    </location>
</feature>
<feature type="compositionally biased region" description="Basic and acidic residues" evidence="1">
    <location>
        <begin position="38"/>
        <end position="60"/>
    </location>
</feature>
<feature type="region of interest" description="Disordered" evidence="1">
    <location>
        <begin position="435"/>
        <end position="508"/>
    </location>
</feature>
<feature type="compositionally biased region" description="Basic and acidic residues" evidence="1">
    <location>
        <begin position="786"/>
        <end position="809"/>
    </location>
</feature>
<dbReference type="EMBL" id="GBRD01016577">
    <property type="protein sequence ID" value="JAG49249.1"/>
    <property type="molecule type" value="Transcribed_RNA"/>
</dbReference>
<feature type="region of interest" description="Disordered" evidence="1">
    <location>
        <begin position="837"/>
        <end position="887"/>
    </location>
</feature>
<feature type="compositionally biased region" description="Basic and acidic residues" evidence="1">
    <location>
        <begin position="387"/>
        <end position="420"/>
    </location>
</feature>
<feature type="compositionally biased region" description="Polar residues" evidence="1">
    <location>
        <begin position="493"/>
        <end position="505"/>
    </location>
</feature>
<sequence>LWGKSDKKHASKEQDEKTDKSSKKKTTSDIIEETSDLITRESSRSLEIDRTDVELAKDELTSTTRDIIGSQSDELRKRPGYLPTQPKEGSGTEKHHQATGDHRSSESQDVDYITTERKVQKVKMVGGKLVKVETTEYVKVPKTVHSSQSTKLDDMSTDYKVRITEKSKLENMNDDKSKVQKQTVDEAIHRTRIVGGKVIREEFQHNQPAGVSSVRDKPDEPSEQTKSTDPEQYIDETTKDHTRIIGGKMIREDVHHDKPAGVSSVADKHDRSHSEPGDYHPSPRDQERTTKGVRIDSFAKESSDRHTSSSDFISSEQTTHSVRMIGGKVIKERIIHKEPAGRKTVEDSEPESVKGKKSESCKPQQSKESFDVAEEDTQRTRIVGGKVIREDIKHDKPAGVTKPRDEKHEKKPNKEYDKTTEQTVDEFSTLRTRIVGGKVIREDAQYDEPAGVSSVPDQRSSKPGQHLSSPRDQDKPLHDSCVDNATIELSGRHASSTSDYTTSEQTTDHVRMIGGKVISEEFIHKEPAGRKTVDDYKSDSVRGKLSETSKPQQQKEPATNMEVSSTQRTRIVGGKVIRDEIKHDKPAGLTKGSDTKPEPKPSEKTRTTQEEQYVEETTKLHTRIIGGKVIREDVLHDKPAGVSSVPDKHDRSLPKPSDYLSTPRDQQGMSPEEGRVNTVTKDSSESHSSSTDFITSEQSTHHVRMVGGKVIKEEIIHKEPAGRKTVDDSKSVGVKGKPTEPSTPKQPKESVNVIEETTAQRTRIVAGKVIREEIKHDKPAGMTKVGDTKPEPKSKDEPRVLKEQPKTPHGEQSAEEPTTLHTRIIGGKVIREDVHHDKPAGVSSVPEKPEQTPMKFQSKPGSQERKTPGYDRPHTEPRKPNDDDEPRDVVRMVGGKIIQPKIQHDQPAGINTVKDKPEQCLRNLMMLQVNLEVRIRKRLVIIVQMTDYLTPNQEDLPMMMSRAM</sequence>
<proteinExistence type="predicted"/>
<feature type="compositionally biased region" description="Basic and acidic residues" evidence="1">
    <location>
        <begin position="716"/>
        <end position="730"/>
    </location>
</feature>
<feature type="region of interest" description="Disordered" evidence="1">
    <location>
        <begin position="632"/>
        <end position="702"/>
    </location>
</feature>
<feature type="compositionally biased region" description="Basic and acidic residues" evidence="1">
    <location>
        <begin position="90"/>
        <end position="106"/>
    </location>
</feature>
<feature type="region of interest" description="Disordered" evidence="1">
    <location>
        <begin position="529"/>
        <end position="615"/>
    </location>
</feature>
<dbReference type="AlphaFoldDB" id="A0A0K8S7W5"/>
<feature type="compositionally biased region" description="Basic and acidic residues" evidence="1">
    <location>
        <begin position="862"/>
        <end position="881"/>
    </location>
</feature>
<evidence type="ECO:0000256" key="1">
    <source>
        <dbReference type="SAM" id="MobiDB-lite"/>
    </source>
</evidence>
<feature type="compositionally biased region" description="Basic and acidic residues" evidence="1">
    <location>
        <begin position="236"/>
        <end position="259"/>
    </location>
</feature>
<feature type="compositionally biased region" description="Basic and acidic residues" evidence="1">
    <location>
        <begin position="769"/>
        <end position="779"/>
    </location>
</feature>
<feature type="compositionally biased region" description="Basic and acidic residues" evidence="1">
    <location>
        <begin position="593"/>
        <end position="609"/>
    </location>
</feature>
<feature type="region of interest" description="Disordered" evidence="1">
    <location>
        <begin position="768"/>
        <end position="821"/>
    </location>
</feature>
<protein>
    <submittedName>
        <fullName evidence="2">Uncharacterized protein</fullName>
    </submittedName>
</protein>
<feature type="compositionally biased region" description="Basic and acidic residues" evidence="1">
    <location>
        <begin position="11"/>
        <end position="21"/>
    </location>
</feature>
<accession>A0A0K8S7W5</accession>
<feature type="non-terminal residue" evidence="2">
    <location>
        <position position="1"/>
    </location>
</feature>
<name>A0A0K8S7W5_LYGHE</name>
<feature type="region of interest" description="Disordered" evidence="1">
    <location>
        <begin position="195"/>
        <end position="423"/>
    </location>
</feature>
<feature type="compositionally biased region" description="Basic and acidic residues" evidence="1">
    <location>
        <begin position="576"/>
        <end position="586"/>
    </location>
</feature>
<feature type="compositionally biased region" description="Basic and acidic residues" evidence="1">
    <location>
        <begin position="266"/>
        <end position="308"/>
    </location>
</feature>
<feature type="region of interest" description="Disordered" evidence="1">
    <location>
        <begin position="1"/>
        <end position="112"/>
    </location>
</feature>
<feature type="compositionally biased region" description="Polar residues" evidence="1">
    <location>
        <begin position="309"/>
        <end position="321"/>
    </location>
</feature>
<feature type="compositionally biased region" description="Basic and acidic residues" evidence="1">
    <location>
        <begin position="469"/>
        <end position="481"/>
    </location>
</feature>
<feature type="compositionally biased region" description="Basic and acidic residues" evidence="1">
    <location>
        <begin position="329"/>
        <end position="360"/>
    </location>
</feature>
<feature type="compositionally biased region" description="Polar residues" evidence="1">
    <location>
        <begin position="61"/>
        <end position="72"/>
    </location>
</feature>
<feature type="compositionally biased region" description="Basic and acidic residues" evidence="1">
    <location>
        <begin position="529"/>
        <end position="547"/>
    </location>
</feature>
<feature type="compositionally biased region" description="Polar residues" evidence="1">
    <location>
        <begin position="455"/>
        <end position="468"/>
    </location>
</feature>
<feature type="compositionally biased region" description="Polar residues" evidence="1">
    <location>
        <begin position="659"/>
        <end position="669"/>
    </location>
</feature>
<reference evidence="2" key="1">
    <citation type="submission" date="2014-09" db="EMBL/GenBank/DDBJ databases">
        <authorList>
            <person name="Magalhaes I.L.F."/>
            <person name="Oliveira U."/>
            <person name="Santos F.R."/>
            <person name="Vidigal T.H.D.A."/>
            <person name="Brescovit A.D."/>
            <person name="Santos A.J."/>
        </authorList>
    </citation>
    <scope>NUCLEOTIDE SEQUENCE</scope>
</reference>
<feature type="compositionally biased region" description="Polar residues" evidence="1">
    <location>
        <begin position="548"/>
        <end position="569"/>
    </location>
</feature>
<feature type="compositionally biased region" description="Basic residues" evidence="1">
    <location>
        <begin position="1"/>
        <end position="10"/>
    </location>
</feature>